<dbReference type="EMBL" id="BAABLP010000001">
    <property type="protein sequence ID" value="GAA4738044.1"/>
    <property type="molecule type" value="Genomic_DNA"/>
</dbReference>
<protein>
    <submittedName>
        <fullName evidence="3">DNTP triphosphohydrolase</fullName>
    </submittedName>
</protein>
<name>A0ABP8YU82_9MICO</name>
<proteinExistence type="predicted"/>
<keyword evidence="1" id="KW-0378">Hydrolase</keyword>
<dbReference type="SMART" id="SM00471">
    <property type="entry name" value="HDc"/>
    <property type="match status" value="1"/>
</dbReference>
<organism evidence="3 4">
    <name type="scientific">Amnibacterium soli</name>
    <dbReference type="NCBI Taxonomy" id="1282736"/>
    <lineage>
        <taxon>Bacteria</taxon>
        <taxon>Bacillati</taxon>
        <taxon>Actinomycetota</taxon>
        <taxon>Actinomycetes</taxon>
        <taxon>Micrococcales</taxon>
        <taxon>Microbacteriaceae</taxon>
        <taxon>Amnibacterium</taxon>
    </lineage>
</organism>
<evidence type="ECO:0000313" key="4">
    <source>
        <dbReference type="Proteomes" id="UP001500121"/>
    </source>
</evidence>
<dbReference type="SUPFAM" id="SSF109604">
    <property type="entry name" value="HD-domain/PDEase-like"/>
    <property type="match status" value="1"/>
</dbReference>
<evidence type="ECO:0000313" key="3">
    <source>
        <dbReference type="EMBL" id="GAA4738044.1"/>
    </source>
</evidence>
<dbReference type="PANTHER" id="PTHR11373">
    <property type="entry name" value="DEOXYNUCLEOSIDE TRIPHOSPHATE TRIPHOSPHOHYDROLASE"/>
    <property type="match status" value="1"/>
</dbReference>
<dbReference type="PANTHER" id="PTHR11373:SF32">
    <property type="entry name" value="DEOXYGUANOSINETRIPHOSPHATE TRIPHOSPHOHYDROLASE"/>
    <property type="match status" value="1"/>
</dbReference>
<sequence>MPASSFGSTRPVGRHRDDEAWRSSYQTDYDRLLYAPEFRRLSGVTQVMSPQQNYVMHDRLTHSLKVSQTAERTAQFVISTYAKEHGQTYGASARALKDQLIPAVCAVAGLAHDLGHPPFGHAAEQELQALLGSGLSVLSVKGRPVLTDSFEGNAQSFRIVARLSLRKHELDAKREEKGLNLTWRSLGAIAKYPWLHGEHPPQFPKFADKWNFYNAEGAYLEHLRSTGVTHRYGDSALRQSLEAQVMDWADDIAYAVHDLEDFYRTQRMPLNELRARPVHLAVDKDDDEIAEDPPSLPDVDEVWESLIELTFNRLRGELPNVYAGTSDPIDRASLFSIAENVRGLFPARPFDGSLDAHAVLQAFSSSLIRQLQSGARLVEAKTGALLLEVAPVARLTAELLKSITHMYVINTPGVAMMQRGQRRAIRELFTYLHEMAVATFVDGRGGAAGERRLPAKLVEYGRLAMASTDLDDYRNDEARVARAVLDYLCTLTDAQTSLLHQRLTGDAIADQAPYWLNT</sequence>
<dbReference type="InterPro" id="IPR050135">
    <property type="entry name" value="dGTPase-like"/>
</dbReference>
<dbReference type="Gene3D" id="1.10.3210.10">
    <property type="entry name" value="Hypothetical protein af1432"/>
    <property type="match status" value="1"/>
</dbReference>
<accession>A0ABP8YU82</accession>
<keyword evidence="4" id="KW-1185">Reference proteome</keyword>
<gene>
    <name evidence="3" type="primary">dgt</name>
    <name evidence="3" type="ORF">GCM10025783_05700</name>
</gene>
<dbReference type="Proteomes" id="UP001500121">
    <property type="component" value="Unassembled WGS sequence"/>
</dbReference>
<evidence type="ECO:0000256" key="1">
    <source>
        <dbReference type="ARBA" id="ARBA00022801"/>
    </source>
</evidence>
<dbReference type="RefSeq" id="WP_345479423.1">
    <property type="nucleotide sequence ID" value="NZ_BAABLP010000001.1"/>
</dbReference>
<dbReference type="Pfam" id="PF01966">
    <property type="entry name" value="HD"/>
    <property type="match status" value="1"/>
</dbReference>
<dbReference type="NCBIfam" id="TIGR01353">
    <property type="entry name" value="dGTP_triPase"/>
    <property type="match status" value="1"/>
</dbReference>
<reference evidence="4" key="1">
    <citation type="journal article" date="2019" name="Int. J. Syst. Evol. Microbiol.">
        <title>The Global Catalogue of Microorganisms (GCM) 10K type strain sequencing project: providing services to taxonomists for standard genome sequencing and annotation.</title>
        <authorList>
            <consortium name="The Broad Institute Genomics Platform"/>
            <consortium name="The Broad Institute Genome Sequencing Center for Infectious Disease"/>
            <person name="Wu L."/>
            <person name="Ma J."/>
        </authorList>
    </citation>
    <scope>NUCLEOTIDE SEQUENCE [LARGE SCALE GENOMIC DNA]</scope>
    <source>
        <strain evidence="4">JCM 19015</strain>
    </source>
</reference>
<dbReference type="InterPro" id="IPR006674">
    <property type="entry name" value="HD_domain"/>
</dbReference>
<evidence type="ECO:0000259" key="2">
    <source>
        <dbReference type="SMART" id="SM00471"/>
    </source>
</evidence>
<feature type="domain" description="HD/PDEase" evidence="2">
    <location>
        <begin position="55"/>
        <end position="264"/>
    </location>
</feature>
<comment type="caution">
    <text evidence="3">The sequence shown here is derived from an EMBL/GenBank/DDBJ whole genome shotgun (WGS) entry which is preliminary data.</text>
</comment>
<dbReference type="InterPro" id="IPR006261">
    <property type="entry name" value="dGTPase"/>
</dbReference>
<dbReference type="InterPro" id="IPR003607">
    <property type="entry name" value="HD/PDEase_dom"/>
</dbReference>